<dbReference type="AlphaFoldDB" id="A0AAJ6VVK7"/>
<dbReference type="GO" id="GO:0070578">
    <property type="term" value="C:RISC-loading complex"/>
    <property type="evidence" value="ECO:0007669"/>
    <property type="project" value="TreeGrafter"/>
</dbReference>
<evidence type="ECO:0000256" key="2">
    <source>
        <dbReference type="SAM" id="MobiDB-lite"/>
    </source>
</evidence>
<dbReference type="GO" id="GO:0030422">
    <property type="term" value="P:siRNA processing"/>
    <property type="evidence" value="ECO:0007669"/>
    <property type="project" value="TreeGrafter"/>
</dbReference>
<organism evidence="5 6">
    <name type="scientific">Galendromus occidentalis</name>
    <name type="common">western predatory mite</name>
    <dbReference type="NCBI Taxonomy" id="34638"/>
    <lineage>
        <taxon>Eukaryota</taxon>
        <taxon>Metazoa</taxon>
        <taxon>Ecdysozoa</taxon>
        <taxon>Arthropoda</taxon>
        <taxon>Chelicerata</taxon>
        <taxon>Arachnida</taxon>
        <taxon>Acari</taxon>
        <taxon>Parasitiformes</taxon>
        <taxon>Mesostigmata</taxon>
        <taxon>Gamasina</taxon>
        <taxon>Phytoseioidea</taxon>
        <taxon>Phytoseiidae</taxon>
        <taxon>Typhlodrominae</taxon>
        <taxon>Galendromus</taxon>
    </lineage>
</organism>
<dbReference type="GO" id="GO:0006309">
    <property type="term" value="P:apoptotic DNA fragmentation"/>
    <property type="evidence" value="ECO:0007669"/>
    <property type="project" value="TreeGrafter"/>
</dbReference>
<evidence type="ECO:0000313" key="5">
    <source>
        <dbReference type="Proteomes" id="UP000694867"/>
    </source>
</evidence>
<feature type="domain" description="RNase III" evidence="4">
    <location>
        <begin position="70"/>
        <end position="218"/>
    </location>
</feature>
<keyword evidence="5" id="KW-1185">Reference proteome</keyword>
<dbReference type="GO" id="GO:0005634">
    <property type="term" value="C:nucleus"/>
    <property type="evidence" value="ECO:0007669"/>
    <property type="project" value="TreeGrafter"/>
</dbReference>
<dbReference type="GO" id="GO:0004525">
    <property type="term" value="F:ribonuclease III activity"/>
    <property type="evidence" value="ECO:0007669"/>
    <property type="project" value="InterPro"/>
</dbReference>
<dbReference type="PROSITE" id="PS50142">
    <property type="entry name" value="RNASE_3_2"/>
    <property type="match status" value="1"/>
</dbReference>
<dbReference type="GO" id="GO:0004530">
    <property type="term" value="F:deoxyribonuclease I activity"/>
    <property type="evidence" value="ECO:0007669"/>
    <property type="project" value="TreeGrafter"/>
</dbReference>
<dbReference type="GO" id="GO:0005737">
    <property type="term" value="C:cytoplasm"/>
    <property type="evidence" value="ECO:0007669"/>
    <property type="project" value="TreeGrafter"/>
</dbReference>
<keyword evidence="3" id="KW-0732">Signal</keyword>
<dbReference type="CDD" id="cd00593">
    <property type="entry name" value="RIBOc"/>
    <property type="match status" value="1"/>
</dbReference>
<dbReference type="GO" id="GO:0031054">
    <property type="term" value="P:pre-miRNA processing"/>
    <property type="evidence" value="ECO:0007669"/>
    <property type="project" value="TreeGrafter"/>
</dbReference>
<sequence>MAVPILYVAAVLTACLLVHVDGQSLVTRKFPHNMKVTGALPKNLRLDPALKSMLELRAPAGFEAEVLMGGYKFNDTDHLIKALLHDSYKAKVAKTLKESYQPLDQIGTMVLDYMFMRHILLNMNSISGHQLSTMKNAMVQRDTLCFVALKHNFEKYIHVDRKLLETKAMGEFRDAVEKNEVYQDIVQKIPIPKERPVPVSFLAPMFKAVIGAVYVDSGYDMQAVEESILPLFKKKLIASSARSLSGTRKSCEAYENPANSSSWSFDPSVTE</sequence>
<dbReference type="RefSeq" id="XP_003739924.1">
    <property type="nucleotide sequence ID" value="XM_003739876.2"/>
</dbReference>
<evidence type="ECO:0000256" key="3">
    <source>
        <dbReference type="SAM" id="SignalP"/>
    </source>
</evidence>
<feature type="compositionally biased region" description="Polar residues" evidence="2">
    <location>
        <begin position="257"/>
        <end position="271"/>
    </location>
</feature>
<accession>A0AAJ6VVK7</accession>
<feature type="region of interest" description="Disordered" evidence="2">
    <location>
        <begin position="249"/>
        <end position="271"/>
    </location>
</feature>
<dbReference type="SMART" id="SM00535">
    <property type="entry name" value="RIBOc"/>
    <property type="match status" value="1"/>
</dbReference>
<evidence type="ECO:0000313" key="6">
    <source>
        <dbReference type="RefSeq" id="XP_003739924.1"/>
    </source>
</evidence>
<evidence type="ECO:0000259" key="4">
    <source>
        <dbReference type="PROSITE" id="PS50142"/>
    </source>
</evidence>
<dbReference type="GO" id="GO:0003723">
    <property type="term" value="F:RNA binding"/>
    <property type="evidence" value="ECO:0007669"/>
    <property type="project" value="TreeGrafter"/>
</dbReference>
<dbReference type="PANTHER" id="PTHR14950">
    <property type="entry name" value="DICER-RELATED"/>
    <property type="match status" value="1"/>
</dbReference>
<protein>
    <submittedName>
        <fullName evidence="6">Endoribonuclease Dcr-1</fullName>
    </submittedName>
</protein>
<dbReference type="SUPFAM" id="SSF69065">
    <property type="entry name" value="RNase III domain-like"/>
    <property type="match status" value="1"/>
</dbReference>
<dbReference type="InterPro" id="IPR000999">
    <property type="entry name" value="RNase_III_dom"/>
</dbReference>
<feature type="signal peptide" evidence="3">
    <location>
        <begin position="1"/>
        <end position="22"/>
    </location>
</feature>
<dbReference type="PANTHER" id="PTHR14950:SF37">
    <property type="entry name" value="ENDORIBONUCLEASE DICER"/>
    <property type="match status" value="1"/>
</dbReference>
<dbReference type="GeneID" id="100897619"/>
<gene>
    <name evidence="6" type="primary">LOC100897619</name>
</gene>
<keyword evidence="1" id="KW-0378">Hydrolase</keyword>
<feature type="chain" id="PRO_5042540294" evidence="3">
    <location>
        <begin position="23"/>
        <end position="271"/>
    </location>
</feature>
<dbReference type="Gene3D" id="1.10.1520.10">
    <property type="entry name" value="Ribonuclease III domain"/>
    <property type="match status" value="1"/>
</dbReference>
<dbReference type="InterPro" id="IPR036389">
    <property type="entry name" value="RNase_III_sf"/>
</dbReference>
<dbReference type="KEGG" id="goe:100897619"/>
<name>A0AAJ6VVK7_9ACAR</name>
<evidence type="ECO:0000256" key="1">
    <source>
        <dbReference type="ARBA" id="ARBA00022801"/>
    </source>
</evidence>
<dbReference type="Pfam" id="PF00636">
    <property type="entry name" value="Ribonuclease_3"/>
    <property type="match status" value="1"/>
</dbReference>
<dbReference type="Proteomes" id="UP000694867">
    <property type="component" value="Unplaced"/>
</dbReference>
<reference evidence="6" key="1">
    <citation type="submission" date="2025-08" db="UniProtKB">
        <authorList>
            <consortium name="RefSeq"/>
        </authorList>
    </citation>
    <scope>IDENTIFICATION</scope>
</reference>
<proteinExistence type="predicted"/>